<evidence type="ECO:0000256" key="2">
    <source>
        <dbReference type="SAM" id="Phobius"/>
    </source>
</evidence>
<feature type="transmembrane region" description="Helical" evidence="2">
    <location>
        <begin position="6"/>
        <end position="36"/>
    </location>
</feature>
<evidence type="ECO:0008006" key="5">
    <source>
        <dbReference type="Google" id="ProtNLM"/>
    </source>
</evidence>
<evidence type="ECO:0000313" key="3">
    <source>
        <dbReference type="EMBL" id="KAK8892178.1"/>
    </source>
</evidence>
<protein>
    <recommendedName>
        <fullName evidence="5">SMP-LTD domain-containing protein</fullName>
    </recommendedName>
</protein>
<keyword evidence="2" id="KW-0472">Membrane</keyword>
<keyword evidence="2" id="KW-0812">Transmembrane</keyword>
<sequence>MIILSFLYLVLSIFLFLLGLIFGIVLLFLILFLLALKKKKDFPQLKNKKDDAPDSHIDIDKEIEEKKFNFGDSTQLRWMNRLLWRAYPLLLDRHYIKVTIMEVFEQIPKDIPQIKKLRLATFKTGMTPLILDDASIHTIPKSELIFNTDENSKQNEIKRSKSNAYIDSFQEQNFQQQPYSLFKKAQRSSSQSIAHSPNLISKTNSNFDFSNMSNTYNYKQSDQNQTKVNNETNSLPPGFSIIKKIVEGNKDCSDYLKFCFHFEPDLEIGAEVELGVRLLSNMTVAANFKLHSLSGHFVVAIPPKSGPLSIGILESTIINFDITAQLGVISFNSEEWKSTWTSLKNWIHYFLHKIVINIPLEDFLQKMAEAERENENEQEDNSDKEKEKLLEMAKKRMKEREENNHKKENQEIAAPSAPETNKNQNEMQKIENDSNKNQKQLITFKHSMTLWDYEF</sequence>
<name>A0ABR2KLZ0_9EUKA</name>
<keyword evidence="2" id="KW-1133">Transmembrane helix</keyword>
<evidence type="ECO:0000313" key="4">
    <source>
        <dbReference type="Proteomes" id="UP001470230"/>
    </source>
</evidence>
<evidence type="ECO:0000256" key="1">
    <source>
        <dbReference type="SAM" id="MobiDB-lite"/>
    </source>
</evidence>
<dbReference type="EMBL" id="JAPFFF010000004">
    <property type="protein sequence ID" value="KAK8892178.1"/>
    <property type="molecule type" value="Genomic_DNA"/>
</dbReference>
<feature type="compositionally biased region" description="Basic and acidic residues" evidence="1">
    <location>
        <begin position="369"/>
        <end position="410"/>
    </location>
</feature>
<accession>A0ABR2KLZ0</accession>
<feature type="compositionally biased region" description="Polar residues" evidence="1">
    <location>
        <begin position="418"/>
        <end position="427"/>
    </location>
</feature>
<keyword evidence="4" id="KW-1185">Reference proteome</keyword>
<proteinExistence type="predicted"/>
<comment type="caution">
    <text evidence="3">The sequence shown here is derived from an EMBL/GenBank/DDBJ whole genome shotgun (WGS) entry which is preliminary data.</text>
</comment>
<organism evidence="3 4">
    <name type="scientific">Tritrichomonas musculus</name>
    <dbReference type="NCBI Taxonomy" id="1915356"/>
    <lineage>
        <taxon>Eukaryota</taxon>
        <taxon>Metamonada</taxon>
        <taxon>Parabasalia</taxon>
        <taxon>Tritrichomonadida</taxon>
        <taxon>Tritrichomonadidae</taxon>
        <taxon>Tritrichomonas</taxon>
    </lineage>
</organism>
<feature type="region of interest" description="Disordered" evidence="1">
    <location>
        <begin position="369"/>
        <end position="439"/>
    </location>
</feature>
<dbReference type="Proteomes" id="UP001470230">
    <property type="component" value="Unassembled WGS sequence"/>
</dbReference>
<gene>
    <name evidence="3" type="ORF">M9Y10_029401</name>
</gene>
<reference evidence="3 4" key="1">
    <citation type="submission" date="2024-04" db="EMBL/GenBank/DDBJ databases">
        <title>Tritrichomonas musculus Genome.</title>
        <authorList>
            <person name="Alves-Ferreira E."/>
            <person name="Grigg M."/>
            <person name="Lorenzi H."/>
            <person name="Galac M."/>
        </authorList>
    </citation>
    <scope>NUCLEOTIDE SEQUENCE [LARGE SCALE GENOMIC DNA]</scope>
    <source>
        <strain evidence="3 4">EAF2021</strain>
    </source>
</reference>